<name>A0AAE0C793_9CHLO</name>
<keyword evidence="2" id="KW-1185">Reference proteome</keyword>
<comment type="caution">
    <text evidence="1">The sequence shown here is derived from an EMBL/GenBank/DDBJ whole genome shotgun (WGS) entry which is preliminary data.</text>
</comment>
<gene>
    <name evidence="1" type="ORF">CYMTET_41383</name>
</gene>
<accession>A0AAE0C793</accession>
<proteinExistence type="predicted"/>
<evidence type="ECO:0000313" key="2">
    <source>
        <dbReference type="Proteomes" id="UP001190700"/>
    </source>
</evidence>
<dbReference type="EMBL" id="LGRX02027571">
    <property type="protein sequence ID" value="KAK3249179.1"/>
    <property type="molecule type" value="Genomic_DNA"/>
</dbReference>
<dbReference type="AlphaFoldDB" id="A0AAE0C793"/>
<dbReference type="Proteomes" id="UP001190700">
    <property type="component" value="Unassembled WGS sequence"/>
</dbReference>
<protein>
    <submittedName>
        <fullName evidence="1">Uncharacterized protein</fullName>
    </submittedName>
</protein>
<organism evidence="1 2">
    <name type="scientific">Cymbomonas tetramitiformis</name>
    <dbReference type="NCBI Taxonomy" id="36881"/>
    <lineage>
        <taxon>Eukaryota</taxon>
        <taxon>Viridiplantae</taxon>
        <taxon>Chlorophyta</taxon>
        <taxon>Pyramimonadophyceae</taxon>
        <taxon>Pyramimonadales</taxon>
        <taxon>Pyramimonadaceae</taxon>
        <taxon>Cymbomonas</taxon>
    </lineage>
</organism>
<reference evidence="1 2" key="1">
    <citation type="journal article" date="2015" name="Genome Biol. Evol.">
        <title>Comparative Genomics of a Bacterivorous Green Alga Reveals Evolutionary Causalities and Consequences of Phago-Mixotrophic Mode of Nutrition.</title>
        <authorList>
            <person name="Burns J.A."/>
            <person name="Paasch A."/>
            <person name="Narechania A."/>
            <person name="Kim E."/>
        </authorList>
    </citation>
    <scope>NUCLEOTIDE SEQUENCE [LARGE SCALE GENOMIC DNA]</scope>
    <source>
        <strain evidence="1 2">PLY_AMNH</strain>
    </source>
</reference>
<evidence type="ECO:0000313" key="1">
    <source>
        <dbReference type="EMBL" id="KAK3249179.1"/>
    </source>
</evidence>
<sequence length="377" mass="42168">MLSSARPEHDVTARLQNDVWTSPLAKSIDDHKDIRGALLEEPILVDTPEGGDPNVACAEQHVMAISAGADDCQGTSTIGVLPTESLEKIAMEGVHDDSDDDLPKDLRLDLGKLASDADESDDELDEDRKLLLEAFENRAEEANLMKTYLNETLETYTWTAEDALNDDDIWKDADDSDLLQDMLEVEDAGMEWMPDVDPCADPELTEPLMVGDTGDDAIKLGEAVCYFMELRISQACLKWNEEEECGAVLERDSAGAVVRRCHERRFEVTQTASGKKLRPREWFYYFDIKDTIRRWMRDVEFCKARARRDARLQNDFWTSPLAKAIDNHVDIGGALLEEPILVDTPEGGDPNVAYAEHRVMAISPGADDCQVWSSDIG</sequence>